<name>A0A2Y9BL36_9FIRM</name>
<dbReference type="SMART" id="SM01059">
    <property type="entry name" value="CAT"/>
    <property type="match status" value="1"/>
</dbReference>
<dbReference type="RefSeq" id="WP_109731855.1">
    <property type="nucleotide sequence ID" value="NZ_BAAACK010000003.1"/>
</dbReference>
<dbReference type="PANTHER" id="PTHR38474">
    <property type="entry name" value="SLR0299 PROTEIN"/>
    <property type="match status" value="1"/>
</dbReference>
<protein>
    <submittedName>
        <fullName evidence="2">Chloramphenicol O-acetyltransferase type B</fullName>
    </submittedName>
</protein>
<keyword evidence="3" id="KW-1185">Reference proteome</keyword>
<feature type="active site" description="Proton acceptor" evidence="1">
    <location>
        <position position="187"/>
    </location>
</feature>
<evidence type="ECO:0000313" key="2">
    <source>
        <dbReference type="EMBL" id="PWJ28680.1"/>
    </source>
</evidence>
<dbReference type="InterPro" id="IPR001707">
    <property type="entry name" value="Cmp_AcTrfase"/>
</dbReference>
<dbReference type="GO" id="GO:0008811">
    <property type="term" value="F:chloramphenicol O-acetyltransferase activity"/>
    <property type="evidence" value="ECO:0007669"/>
    <property type="project" value="InterPro"/>
</dbReference>
<dbReference type="InterPro" id="IPR023213">
    <property type="entry name" value="CAT-like_dom_sf"/>
</dbReference>
<dbReference type="EMBL" id="QGDL01000008">
    <property type="protein sequence ID" value="PWJ28680.1"/>
    <property type="molecule type" value="Genomic_DNA"/>
</dbReference>
<gene>
    <name evidence="2" type="ORF">A8806_108195</name>
</gene>
<evidence type="ECO:0000313" key="3">
    <source>
        <dbReference type="Proteomes" id="UP000245845"/>
    </source>
</evidence>
<sequence>MSNQYRVIDEKTWDRAMHCMVFRNSIEPAFCVTFEVDITNFKRVVKERGLSFTMAMVYAVCKCANEIEAFRYRFVDGQIVLFDRIDTAFTYLNKETELFKVVNVPFIDDLEEYCGLALRTAEEQKEYFTGPLGNDVFQCSPMPWVTYTHISHTNSGKKDNATPLFDWGKYYEKDGRIMMPVSVQAHHSFVDGLHIGQFAEGLQSYLDKNIL</sequence>
<keyword evidence="2" id="KW-0808">Transferase</keyword>
<dbReference type="Gene3D" id="3.30.559.10">
    <property type="entry name" value="Chloramphenicol acetyltransferase-like domain"/>
    <property type="match status" value="1"/>
</dbReference>
<dbReference type="Proteomes" id="UP000245845">
    <property type="component" value="Unassembled WGS sequence"/>
</dbReference>
<dbReference type="OrthoDB" id="9801766at2"/>
<dbReference type="PIRSF" id="PIRSF000440">
    <property type="entry name" value="CAT"/>
    <property type="match status" value="1"/>
</dbReference>
<organism evidence="2 3">
    <name type="scientific">Faecalicatena orotica</name>
    <dbReference type="NCBI Taxonomy" id="1544"/>
    <lineage>
        <taxon>Bacteria</taxon>
        <taxon>Bacillati</taxon>
        <taxon>Bacillota</taxon>
        <taxon>Clostridia</taxon>
        <taxon>Lachnospirales</taxon>
        <taxon>Lachnospiraceae</taxon>
        <taxon>Faecalicatena</taxon>
    </lineage>
</organism>
<comment type="caution">
    <text evidence="2">The sequence shown here is derived from an EMBL/GenBank/DDBJ whole genome shotgun (WGS) entry which is preliminary data.</text>
</comment>
<evidence type="ECO:0000256" key="1">
    <source>
        <dbReference type="PIRSR" id="PIRSR000440-1"/>
    </source>
</evidence>
<dbReference type="SUPFAM" id="SSF52777">
    <property type="entry name" value="CoA-dependent acyltransferases"/>
    <property type="match status" value="1"/>
</dbReference>
<proteinExistence type="predicted"/>
<dbReference type="PANTHER" id="PTHR38474:SF1">
    <property type="entry name" value="SLR0299 PROTEIN"/>
    <property type="match status" value="1"/>
</dbReference>
<accession>A0A2Y9BL36</accession>
<dbReference type="Pfam" id="PF00302">
    <property type="entry name" value="CAT"/>
    <property type="match status" value="1"/>
</dbReference>
<reference evidence="2 3" key="1">
    <citation type="submission" date="2018-05" db="EMBL/GenBank/DDBJ databases">
        <title>The Hungate 1000. A catalogue of reference genomes from the rumen microbiome.</title>
        <authorList>
            <person name="Kelly W."/>
        </authorList>
    </citation>
    <scope>NUCLEOTIDE SEQUENCE [LARGE SCALE GENOMIC DNA]</scope>
    <source>
        <strain evidence="2 3">NLAE-zl-C242</strain>
    </source>
</reference>
<dbReference type="AlphaFoldDB" id="A0A2Y9BL36"/>